<dbReference type="Proteomes" id="UP000230002">
    <property type="component" value="Unassembled WGS sequence"/>
</dbReference>
<keyword evidence="3" id="KW-1185">Reference proteome</keyword>
<sequence length="103" mass="11127">MRIICPDPDASPESGIGFVEIGRDRRGDGARNQGAEHGAGSAESSRSRNGSRVFNQGRDVDVGPRRRGFEGSQKTGRRDDRFRVGVDSKTTAGSCEREWSSAS</sequence>
<feature type="compositionally biased region" description="Basic and acidic residues" evidence="1">
    <location>
        <begin position="58"/>
        <end position="69"/>
    </location>
</feature>
<feature type="compositionally biased region" description="Polar residues" evidence="1">
    <location>
        <begin position="42"/>
        <end position="54"/>
    </location>
</feature>
<feature type="region of interest" description="Disordered" evidence="1">
    <location>
        <begin position="1"/>
        <end position="103"/>
    </location>
</feature>
<dbReference type="AlphaFoldDB" id="A0A2G8S2M9"/>
<reference evidence="2 3" key="1">
    <citation type="journal article" date="2015" name="Sci. Rep.">
        <title>Chromosome-level genome map provides insights into diverse defense mechanisms in the medicinal fungus Ganoderma sinense.</title>
        <authorList>
            <person name="Zhu Y."/>
            <person name="Xu J."/>
            <person name="Sun C."/>
            <person name="Zhou S."/>
            <person name="Xu H."/>
            <person name="Nelson D.R."/>
            <person name="Qian J."/>
            <person name="Song J."/>
            <person name="Luo H."/>
            <person name="Xiang L."/>
            <person name="Li Y."/>
            <person name="Xu Z."/>
            <person name="Ji A."/>
            <person name="Wang L."/>
            <person name="Lu S."/>
            <person name="Hayward A."/>
            <person name="Sun W."/>
            <person name="Li X."/>
            <person name="Schwartz D.C."/>
            <person name="Wang Y."/>
            <person name="Chen S."/>
        </authorList>
    </citation>
    <scope>NUCLEOTIDE SEQUENCE [LARGE SCALE GENOMIC DNA]</scope>
    <source>
        <strain evidence="2 3">ZZ0214-1</strain>
    </source>
</reference>
<comment type="caution">
    <text evidence="2">The sequence shown here is derived from an EMBL/GenBank/DDBJ whole genome shotgun (WGS) entry which is preliminary data.</text>
</comment>
<accession>A0A2G8S2M9</accession>
<evidence type="ECO:0000313" key="3">
    <source>
        <dbReference type="Proteomes" id="UP000230002"/>
    </source>
</evidence>
<feature type="compositionally biased region" description="Basic and acidic residues" evidence="1">
    <location>
        <begin position="76"/>
        <end position="86"/>
    </location>
</feature>
<dbReference type="EMBL" id="AYKW01000030">
    <property type="protein sequence ID" value="PIL28030.1"/>
    <property type="molecule type" value="Genomic_DNA"/>
</dbReference>
<gene>
    <name evidence="2" type="ORF">GSI_09881</name>
</gene>
<evidence type="ECO:0000313" key="2">
    <source>
        <dbReference type="EMBL" id="PIL28030.1"/>
    </source>
</evidence>
<protein>
    <submittedName>
        <fullName evidence="2">Uncharacterized protein</fullName>
    </submittedName>
</protein>
<evidence type="ECO:0000256" key="1">
    <source>
        <dbReference type="SAM" id="MobiDB-lite"/>
    </source>
</evidence>
<proteinExistence type="predicted"/>
<organism evidence="2 3">
    <name type="scientific">Ganoderma sinense ZZ0214-1</name>
    <dbReference type="NCBI Taxonomy" id="1077348"/>
    <lineage>
        <taxon>Eukaryota</taxon>
        <taxon>Fungi</taxon>
        <taxon>Dikarya</taxon>
        <taxon>Basidiomycota</taxon>
        <taxon>Agaricomycotina</taxon>
        <taxon>Agaricomycetes</taxon>
        <taxon>Polyporales</taxon>
        <taxon>Polyporaceae</taxon>
        <taxon>Ganoderma</taxon>
    </lineage>
</organism>
<name>A0A2G8S2M9_9APHY</name>